<organism evidence="1 2">
    <name type="scientific">Cicer arietinum</name>
    <name type="common">Chickpea</name>
    <name type="synonym">Garbanzo</name>
    <dbReference type="NCBI Taxonomy" id="3827"/>
    <lineage>
        <taxon>Eukaryota</taxon>
        <taxon>Viridiplantae</taxon>
        <taxon>Streptophyta</taxon>
        <taxon>Embryophyta</taxon>
        <taxon>Tracheophyta</taxon>
        <taxon>Spermatophyta</taxon>
        <taxon>Magnoliopsida</taxon>
        <taxon>eudicotyledons</taxon>
        <taxon>Gunneridae</taxon>
        <taxon>Pentapetalae</taxon>
        <taxon>rosids</taxon>
        <taxon>fabids</taxon>
        <taxon>Fabales</taxon>
        <taxon>Fabaceae</taxon>
        <taxon>Papilionoideae</taxon>
        <taxon>50 kb inversion clade</taxon>
        <taxon>NPAAA clade</taxon>
        <taxon>Hologalegina</taxon>
        <taxon>IRL clade</taxon>
        <taxon>Cicereae</taxon>
        <taxon>Cicer</taxon>
    </lineage>
</organism>
<proteinExistence type="predicted"/>
<dbReference type="GeneID" id="105852280"/>
<keyword evidence="1" id="KW-1185">Reference proteome</keyword>
<dbReference type="OrthoDB" id="2668416at2759"/>
<gene>
    <name evidence="2" type="primary">LOC105852280</name>
</gene>
<reference evidence="2" key="2">
    <citation type="submission" date="2025-08" db="UniProtKB">
        <authorList>
            <consortium name="RefSeq"/>
        </authorList>
    </citation>
    <scope>IDENTIFICATION</scope>
    <source>
        <tissue evidence="2">Etiolated seedlings</tissue>
    </source>
</reference>
<reference evidence="1" key="1">
    <citation type="journal article" date="2013" name="Nat. Biotechnol.">
        <title>Draft genome sequence of chickpea (Cicer arietinum) provides a resource for trait improvement.</title>
        <authorList>
            <person name="Varshney R.K."/>
            <person name="Song C."/>
            <person name="Saxena R.K."/>
            <person name="Azam S."/>
            <person name="Yu S."/>
            <person name="Sharpe A.G."/>
            <person name="Cannon S."/>
            <person name="Baek J."/>
            <person name="Rosen B.D."/>
            <person name="Tar'an B."/>
            <person name="Millan T."/>
            <person name="Zhang X."/>
            <person name="Ramsay L.D."/>
            <person name="Iwata A."/>
            <person name="Wang Y."/>
            <person name="Nelson W."/>
            <person name="Farmer A.D."/>
            <person name="Gaur P.M."/>
            <person name="Soderlund C."/>
            <person name="Penmetsa R.V."/>
            <person name="Xu C."/>
            <person name="Bharti A.K."/>
            <person name="He W."/>
            <person name="Winter P."/>
            <person name="Zhao S."/>
            <person name="Hane J.K."/>
            <person name="Carrasquilla-Garcia N."/>
            <person name="Condie J.A."/>
            <person name="Upadhyaya H.D."/>
            <person name="Luo M.C."/>
            <person name="Thudi M."/>
            <person name="Gowda C.L."/>
            <person name="Singh N.P."/>
            <person name="Lichtenzveig J."/>
            <person name="Gali K.K."/>
            <person name="Rubio J."/>
            <person name="Nadarajan N."/>
            <person name="Dolezel J."/>
            <person name="Bansal K.C."/>
            <person name="Xu X."/>
            <person name="Edwards D."/>
            <person name="Zhang G."/>
            <person name="Kahl G."/>
            <person name="Gil J."/>
            <person name="Singh K.B."/>
            <person name="Datta S.K."/>
            <person name="Jackson S.A."/>
            <person name="Wang J."/>
            <person name="Cook D.R."/>
        </authorList>
    </citation>
    <scope>NUCLEOTIDE SEQUENCE [LARGE SCALE GENOMIC DNA]</scope>
    <source>
        <strain evidence="1">cv. CDC Frontier</strain>
    </source>
</reference>
<dbReference type="KEGG" id="cam:105852280"/>
<dbReference type="RefSeq" id="XP_027191355.1">
    <property type="nucleotide sequence ID" value="XM_027335554.1"/>
</dbReference>
<sequence length="116" mass="12801">MVPFANNVNVSGFEENFNAAHELMRIPAFRTDASLRKWGVLSGPVREEVKMAVAYIGACSILHNGLLMREDFSALASEFEHQRNGGDSCSVLEDDPLTEKALVMRTKLATMAKKIS</sequence>
<accession>A0A3Q7YFZ6</accession>
<evidence type="ECO:0000313" key="1">
    <source>
        <dbReference type="Proteomes" id="UP000087171"/>
    </source>
</evidence>
<dbReference type="AlphaFoldDB" id="A0A3Q7YFZ6"/>
<protein>
    <submittedName>
        <fullName evidence="2">Uncharacterized protein LOC105852280</fullName>
    </submittedName>
</protein>
<name>A0A3Q7YFZ6_CICAR</name>
<dbReference type="Proteomes" id="UP000087171">
    <property type="component" value="Chromosome Ca6"/>
</dbReference>
<evidence type="ECO:0000313" key="2">
    <source>
        <dbReference type="RefSeq" id="XP_027191355.1"/>
    </source>
</evidence>